<name>E3BEW7_9VIBR</name>
<feature type="transmembrane region" description="Helical" evidence="1">
    <location>
        <begin position="95"/>
        <end position="114"/>
    </location>
</feature>
<keyword evidence="1" id="KW-1133">Transmembrane helix</keyword>
<dbReference type="EMBL" id="AEIU01000003">
    <property type="protein sequence ID" value="EFP98484.1"/>
    <property type="molecule type" value="Genomic_DNA"/>
</dbReference>
<organism evidence="2 3">
    <name type="scientific">Vibrio caribbeanicus ATCC BAA-2122</name>
    <dbReference type="NCBI Taxonomy" id="796620"/>
    <lineage>
        <taxon>Bacteria</taxon>
        <taxon>Pseudomonadati</taxon>
        <taxon>Pseudomonadota</taxon>
        <taxon>Gammaproteobacteria</taxon>
        <taxon>Vibrionales</taxon>
        <taxon>Vibrionaceae</taxon>
        <taxon>Vibrio</taxon>
    </lineage>
</organism>
<dbReference type="Proteomes" id="UP000002943">
    <property type="component" value="Unassembled WGS sequence"/>
</dbReference>
<feature type="transmembrane region" description="Helical" evidence="1">
    <location>
        <begin position="70"/>
        <end position="88"/>
    </location>
</feature>
<gene>
    <name evidence="2" type="ORF">VIBC2010_16264</name>
</gene>
<accession>E3BEW7</accession>
<proteinExistence type="predicted"/>
<dbReference type="InterPro" id="IPR008407">
    <property type="entry name" value="Brnchd-chn_aa_trnsp_AzlD"/>
</dbReference>
<dbReference type="AlphaFoldDB" id="E3BEW7"/>
<reference evidence="2 3" key="1">
    <citation type="journal article" date="2012" name="Int. J. Syst. Evol. Microbiol.">
        <title>Vibrio caribbeanicus sp. nov., isolated from the marine sponge Scleritoderma cyanea.</title>
        <authorList>
            <person name="Hoffmann M."/>
            <person name="Monday S.R."/>
            <person name="Allard M.W."/>
            <person name="Strain E.A."/>
            <person name="Whittaker P."/>
            <person name="Naum M."/>
            <person name="McCarthy P.J."/>
            <person name="Lopez J.V."/>
            <person name="Fischer M."/>
            <person name="Brown E.W."/>
        </authorList>
    </citation>
    <scope>NUCLEOTIDE SEQUENCE [LARGE SCALE GENOMIC DNA]</scope>
    <source>
        <strain evidence="2 3">ATCC BAA-2122</strain>
    </source>
</reference>
<dbReference type="eggNOG" id="ENOG5032SFF">
    <property type="taxonomic scope" value="Bacteria"/>
</dbReference>
<dbReference type="STRING" id="796620.VIBC2010_16264"/>
<dbReference type="OrthoDB" id="9154314at2"/>
<evidence type="ECO:0000313" key="3">
    <source>
        <dbReference type="Proteomes" id="UP000002943"/>
    </source>
</evidence>
<comment type="caution">
    <text evidence="2">The sequence shown here is derived from an EMBL/GenBank/DDBJ whole genome shotgun (WGS) entry which is preliminary data.</text>
</comment>
<protein>
    <submittedName>
        <fullName evidence="2">Branched-chain amino acid transport</fullName>
    </submittedName>
</protein>
<keyword evidence="1" id="KW-0812">Transmembrane</keyword>
<keyword evidence="1" id="KW-0472">Membrane</keyword>
<feature type="transmembrane region" description="Helical" evidence="1">
    <location>
        <begin position="6"/>
        <end position="25"/>
    </location>
</feature>
<evidence type="ECO:0000256" key="1">
    <source>
        <dbReference type="SAM" id="Phobius"/>
    </source>
</evidence>
<keyword evidence="3" id="KW-1185">Reference proteome</keyword>
<evidence type="ECO:0000313" key="2">
    <source>
        <dbReference type="EMBL" id="EFP98484.1"/>
    </source>
</evidence>
<dbReference type="Pfam" id="PF05437">
    <property type="entry name" value="AzlD"/>
    <property type="match status" value="1"/>
</dbReference>
<sequence length="115" mass="12746">MSFEMWIATGVIALGTFLMRALPFVLMMRKMSSKSGENLTEQMPLWLSILGPTMVAAMFGASLVPTHPSSATWIATAFGVLGTLLFWFWRRSMGLPVFAGVAIYGVVLYMLRIYS</sequence>
<feature type="transmembrane region" description="Helical" evidence="1">
    <location>
        <begin position="45"/>
        <end position="64"/>
    </location>
</feature>